<protein>
    <recommendedName>
        <fullName evidence="12">Homeobox domain-containing protein</fullName>
    </recommendedName>
</protein>
<evidence type="ECO:0000256" key="7">
    <source>
        <dbReference type="SAM" id="MobiDB-lite"/>
    </source>
</evidence>
<keyword evidence="3 5" id="KW-0371">Homeobox</keyword>
<dbReference type="Pfam" id="PF03826">
    <property type="entry name" value="OAR"/>
    <property type="match status" value="1"/>
</dbReference>
<dbReference type="PANTHER" id="PTHR24329:SF337">
    <property type="entry name" value="ARISTALESS RELATED HOMEOBOX"/>
    <property type="match status" value="1"/>
</dbReference>
<keyword evidence="2 5" id="KW-0238">DNA-binding</keyword>
<feature type="compositionally biased region" description="Low complexity" evidence="7">
    <location>
        <begin position="199"/>
        <end position="216"/>
    </location>
</feature>
<sequence length="329" mass="36479">MRVCNGNVHSLNNPRIVLLPLPAKFPTNIVCLPSSTSSWRRTHVGYVTLPQRYLNQSWVLSRRALKPVYLISSQRSSDELEELETAFAQTHYPDVFTREDLALKINLTEARVQVWFQNRRAKWRKAERLKEEQRKREGTEVLTKRDPGDDKGSSECGMSRGSGEASPVSATATSPRASPPVTPGSPRRSPLRSPRRSPTRSPRNESSGAFRSSPGSSEPPPGPPPPLFLPPHLSHLSQHLNHLSQPFFPLKGWGAPCPCCPKEEARSSSVAELRRKAHEHSAALLHSLASFQSRALLPLPLHLPPLPLSLLPHDSQPAPAPPDPPKHLE</sequence>
<dbReference type="CDD" id="cd00086">
    <property type="entry name" value="homeodomain"/>
    <property type="match status" value="1"/>
</dbReference>
<dbReference type="PROSITE" id="PS50071">
    <property type="entry name" value="HOMEOBOX_2"/>
    <property type="match status" value="1"/>
</dbReference>
<dbReference type="InterPro" id="IPR003654">
    <property type="entry name" value="OAR_dom"/>
</dbReference>
<feature type="domain" description="Homeobox" evidence="8">
    <location>
        <begin position="76"/>
        <end position="126"/>
    </location>
</feature>
<dbReference type="SUPFAM" id="SSF46689">
    <property type="entry name" value="Homeodomain-like"/>
    <property type="match status" value="1"/>
</dbReference>
<comment type="subcellular location">
    <subcellularLocation>
        <location evidence="1 5 6">Nucleus</location>
    </subcellularLocation>
</comment>
<evidence type="ECO:0000256" key="5">
    <source>
        <dbReference type="PROSITE-ProRule" id="PRU00108"/>
    </source>
</evidence>
<feature type="compositionally biased region" description="Basic residues" evidence="7">
    <location>
        <begin position="189"/>
        <end position="198"/>
    </location>
</feature>
<dbReference type="EMBL" id="OU963911">
    <property type="protein sequence ID" value="CAH0400765.1"/>
    <property type="molecule type" value="Genomic_DNA"/>
</dbReference>
<dbReference type="Proteomes" id="UP001153292">
    <property type="component" value="Chromosome 18"/>
</dbReference>
<dbReference type="Gene3D" id="1.10.10.60">
    <property type="entry name" value="Homeodomain-like"/>
    <property type="match status" value="1"/>
</dbReference>
<evidence type="ECO:0000256" key="4">
    <source>
        <dbReference type="ARBA" id="ARBA00023242"/>
    </source>
</evidence>
<feature type="compositionally biased region" description="Basic and acidic residues" evidence="7">
    <location>
        <begin position="126"/>
        <end position="153"/>
    </location>
</feature>
<evidence type="ECO:0000313" key="11">
    <source>
        <dbReference type="Proteomes" id="UP001153292"/>
    </source>
</evidence>
<evidence type="ECO:0000259" key="9">
    <source>
        <dbReference type="PROSITE" id="PS50803"/>
    </source>
</evidence>
<organism evidence="10 11">
    <name type="scientific">Chilo suppressalis</name>
    <name type="common">Asiatic rice borer moth</name>
    <dbReference type="NCBI Taxonomy" id="168631"/>
    <lineage>
        <taxon>Eukaryota</taxon>
        <taxon>Metazoa</taxon>
        <taxon>Ecdysozoa</taxon>
        <taxon>Arthropoda</taxon>
        <taxon>Hexapoda</taxon>
        <taxon>Insecta</taxon>
        <taxon>Pterygota</taxon>
        <taxon>Neoptera</taxon>
        <taxon>Endopterygota</taxon>
        <taxon>Lepidoptera</taxon>
        <taxon>Glossata</taxon>
        <taxon>Ditrysia</taxon>
        <taxon>Pyraloidea</taxon>
        <taxon>Crambidae</taxon>
        <taxon>Crambinae</taxon>
        <taxon>Chilo</taxon>
    </lineage>
</organism>
<reference evidence="10" key="1">
    <citation type="submission" date="2021-12" db="EMBL/GenBank/DDBJ databases">
        <authorList>
            <person name="King R."/>
        </authorList>
    </citation>
    <scope>NUCLEOTIDE SEQUENCE</scope>
</reference>
<evidence type="ECO:0000313" key="10">
    <source>
        <dbReference type="EMBL" id="CAH0400765.1"/>
    </source>
</evidence>
<dbReference type="PROSITE" id="PS50803">
    <property type="entry name" value="OAR"/>
    <property type="match status" value="1"/>
</dbReference>
<dbReference type="PANTHER" id="PTHR24329">
    <property type="entry name" value="HOMEOBOX PROTEIN ARISTALESS"/>
    <property type="match status" value="1"/>
</dbReference>
<keyword evidence="11" id="KW-1185">Reference proteome</keyword>
<evidence type="ECO:0000256" key="2">
    <source>
        <dbReference type="ARBA" id="ARBA00023125"/>
    </source>
</evidence>
<accession>A0ABN8AWZ3</accession>
<dbReference type="InterPro" id="IPR017970">
    <property type="entry name" value="Homeobox_CS"/>
</dbReference>
<dbReference type="InterPro" id="IPR050649">
    <property type="entry name" value="Paired_Homeobox_TFs"/>
</dbReference>
<feature type="region of interest" description="Disordered" evidence="7">
    <location>
        <begin position="126"/>
        <end position="233"/>
    </location>
</feature>
<evidence type="ECO:0000256" key="1">
    <source>
        <dbReference type="ARBA" id="ARBA00004123"/>
    </source>
</evidence>
<feature type="domain" description="OAR" evidence="9">
    <location>
        <begin position="268"/>
        <end position="281"/>
    </location>
</feature>
<name>A0ABN8AWZ3_CHISP</name>
<gene>
    <name evidence="10" type="ORF">CHILSU_LOCUS3967</name>
</gene>
<dbReference type="PROSITE" id="PS00027">
    <property type="entry name" value="HOMEOBOX_1"/>
    <property type="match status" value="1"/>
</dbReference>
<keyword evidence="4 5" id="KW-0539">Nucleus</keyword>
<evidence type="ECO:0000259" key="8">
    <source>
        <dbReference type="PROSITE" id="PS50071"/>
    </source>
</evidence>
<evidence type="ECO:0008006" key="12">
    <source>
        <dbReference type="Google" id="ProtNLM"/>
    </source>
</evidence>
<feature type="region of interest" description="Disordered" evidence="7">
    <location>
        <begin position="306"/>
        <end position="329"/>
    </location>
</feature>
<proteinExistence type="predicted"/>
<feature type="compositionally biased region" description="Pro residues" evidence="7">
    <location>
        <begin position="217"/>
        <end position="229"/>
    </location>
</feature>
<feature type="DNA-binding region" description="Homeobox" evidence="5">
    <location>
        <begin position="78"/>
        <end position="127"/>
    </location>
</feature>
<evidence type="ECO:0000256" key="3">
    <source>
        <dbReference type="ARBA" id="ARBA00023155"/>
    </source>
</evidence>
<dbReference type="InterPro" id="IPR001356">
    <property type="entry name" value="HD"/>
</dbReference>
<dbReference type="Pfam" id="PF00046">
    <property type="entry name" value="Homeodomain"/>
    <property type="match status" value="1"/>
</dbReference>
<dbReference type="SMART" id="SM00389">
    <property type="entry name" value="HOX"/>
    <property type="match status" value="1"/>
</dbReference>
<evidence type="ECO:0000256" key="6">
    <source>
        <dbReference type="RuleBase" id="RU000682"/>
    </source>
</evidence>
<dbReference type="InterPro" id="IPR009057">
    <property type="entry name" value="Homeodomain-like_sf"/>
</dbReference>